<dbReference type="EMBL" id="SMKU01000558">
    <property type="protein sequence ID" value="TDD61638.1"/>
    <property type="molecule type" value="Genomic_DNA"/>
</dbReference>
<evidence type="ECO:0000313" key="2">
    <source>
        <dbReference type="Proteomes" id="UP000294513"/>
    </source>
</evidence>
<sequence>MDKIARPNGRQRAAREWLAVCATERALLSALIAARHLGLYHWSGNLDVATELEASVQDCFPTQKFHPTASL</sequence>
<accession>A0A4R4ZRJ0</accession>
<name>A0A4R4ZRJ0_9ACTN</name>
<comment type="caution">
    <text evidence="1">The sequence shown here is derived from an EMBL/GenBank/DDBJ whole genome shotgun (WGS) entry which is preliminary data.</text>
</comment>
<reference evidence="1 2" key="1">
    <citation type="submission" date="2019-03" db="EMBL/GenBank/DDBJ databases">
        <title>Draft genome sequences of novel Actinobacteria.</title>
        <authorList>
            <person name="Sahin N."/>
            <person name="Ay H."/>
            <person name="Saygin H."/>
        </authorList>
    </citation>
    <scope>NUCLEOTIDE SEQUENCE [LARGE SCALE GENOMIC DNA]</scope>
    <source>
        <strain evidence="1 2">H3C3</strain>
    </source>
</reference>
<organism evidence="1 2">
    <name type="scientific">Actinomadura rubrisoli</name>
    <dbReference type="NCBI Taxonomy" id="2530368"/>
    <lineage>
        <taxon>Bacteria</taxon>
        <taxon>Bacillati</taxon>
        <taxon>Actinomycetota</taxon>
        <taxon>Actinomycetes</taxon>
        <taxon>Streptosporangiales</taxon>
        <taxon>Thermomonosporaceae</taxon>
        <taxon>Actinomadura</taxon>
    </lineage>
</organism>
<dbReference type="RefSeq" id="WP_131903537.1">
    <property type="nucleotide sequence ID" value="NZ_SMKU01000558.1"/>
</dbReference>
<gene>
    <name evidence="1" type="ORF">E1298_45245</name>
</gene>
<dbReference type="Proteomes" id="UP000294513">
    <property type="component" value="Unassembled WGS sequence"/>
</dbReference>
<dbReference type="AlphaFoldDB" id="A0A4R4ZRJ0"/>
<keyword evidence="2" id="KW-1185">Reference proteome</keyword>
<proteinExistence type="predicted"/>
<evidence type="ECO:0000313" key="1">
    <source>
        <dbReference type="EMBL" id="TDD61638.1"/>
    </source>
</evidence>
<protein>
    <submittedName>
        <fullName evidence="1">Uncharacterized protein</fullName>
    </submittedName>
</protein>